<name>A0A2T0S3D5_9ACTN</name>
<evidence type="ECO:0000313" key="4">
    <source>
        <dbReference type="Proteomes" id="UP000239209"/>
    </source>
</evidence>
<comment type="caution">
    <text evidence="3">The sequence shown here is derived from an EMBL/GenBank/DDBJ whole genome shotgun (WGS) entry which is preliminary data.</text>
</comment>
<accession>A0A2T0S3D5</accession>
<dbReference type="Proteomes" id="UP000239209">
    <property type="component" value="Unassembled WGS sequence"/>
</dbReference>
<dbReference type="AlphaFoldDB" id="A0A2T0S3D5"/>
<evidence type="ECO:0000256" key="1">
    <source>
        <dbReference type="SAM" id="MobiDB-lite"/>
    </source>
</evidence>
<keyword evidence="4" id="KW-1185">Reference proteome</keyword>
<proteinExistence type="predicted"/>
<dbReference type="InterPro" id="IPR025101">
    <property type="entry name" value="DUF4012"/>
</dbReference>
<feature type="transmembrane region" description="Helical" evidence="2">
    <location>
        <begin position="30"/>
        <end position="49"/>
    </location>
</feature>
<dbReference type="OrthoDB" id="3203519at2"/>
<reference evidence="3 4" key="1">
    <citation type="submission" date="2018-03" db="EMBL/GenBank/DDBJ databases">
        <title>Genomic Encyclopedia of Archaeal and Bacterial Type Strains, Phase II (KMG-II): from individual species to whole genera.</title>
        <authorList>
            <person name="Goeker M."/>
        </authorList>
    </citation>
    <scope>NUCLEOTIDE SEQUENCE [LARGE SCALE GENOMIC DNA]</scope>
    <source>
        <strain evidence="3 4">DSM 45348</strain>
    </source>
</reference>
<protein>
    <submittedName>
        <fullName evidence="3">Uncharacterized protein DUF4012</fullName>
    </submittedName>
</protein>
<dbReference type="RefSeq" id="WP_106128031.1">
    <property type="nucleotide sequence ID" value="NZ_PVZG01000009.1"/>
</dbReference>
<evidence type="ECO:0000256" key="2">
    <source>
        <dbReference type="SAM" id="Phobius"/>
    </source>
</evidence>
<evidence type="ECO:0000313" key="3">
    <source>
        <dbReference type="EMBL" id="PRY27917.1"/>
    </source>
</evidence>
<sequence>MDPRREVPGPEPDEQAKAGTPRRRWVRRSLIAAGVVGCLVAAGGTWVGARGLSARDHLQAAAALVPQLRAQLTAGDPGAARTLAALQAQTRAARADTSGRSWRVAARLPAVGDEIAAVRTMAAALDDLARDGLPALVETAATVGPAALTPKDGRIDLAPLQRAAPRLAAADAAVRRARERVDGIALDGLREPVRSAVGDLRAQLADAAAVTATADRSATLLPSLLGAEGRRTYLVLFQNPAELRATGGMPGAFVVLRADRGRIGIIDQGAASDWLVFDRPVLPLRPADRSLWTDKLGVFPADVNVTPHFPTAASLAREMYRRRSGRTVDGVFATDPVALSYLLRVIGPVPVPGGPALTGANTVPTLLSRMYARDVSVERQDAFFAAAARATFDAMTSRSFDAPRLLAALARAAGERRLLVWSARHAENRQLAGTVLTGVLPAADGARPTVGLFLNDGSGAKLGYYLRQSVAVSTGGCRSDGRRRLTVRLTLRSVAPRAGLPPYVLGLGLAGDPYTARTVVAVYSPAGGHIERMSLDGARTMFGSGLDRGRGVGQVVVDVPAGGSRTLEVTVLTGELPRVPVRPRLWVTPAVAAWQESIESADVCPSDR</sequence>
<gene>
    <name evidence="3" type="ORF">CLV70_10971</name>
</gene>
<organism evidence="3 4">
    <name type="scientific">Pseudosporangium ferrugineum</name>
    <dbReference type="NCBI Taxonomy" id="439699"/>
    <lineage>
        <taxon>Bacteria</taxon>
        <taxon>Bacillati</taxon>
        <taxon>Actinomycetota</taxon>
        <taxon>Actinomycetes</taxon>
        <taxon>Micromonosporales</taxon>
        <taxon>Micromonosporaceae</taxon>
        <taxon>Pseudosporangium</taxon>
    </lineage>
</organism>
<dbReference type="EMBL" id="PVZG01000009">
    <property type="protein sequence ID" value="PRY27917.1"/>
    <property type="molecule type" value="Genomic_DNA"/>
</dbReference>
<feature type="region of interest" description="Disordered" evidence="1">
    <location>
        <begin position="1"/>
        <end position="22"/>
    </location>
</feature>
<keyword evidence="2" id="KW-0812">Transmembrane</keyword>
<dbReference type="Pfam" id="PF13196">
    <property type="entry name" value="DUF4012"/>
    <property type="match status" value="1"/>
</dbReference>
<keyword evidence="2" id="KW-0472">Membrane</keyword>
<keyword evidence="2" id="KW-1133">Transmembrane helix</keyword>